<keyword evidence="1" id="KW-0812">Transmembrane</keyword>
<dbReference type="AlphaFoldDB" id="A0A199U967"/>
<organism evidence="2">
    <name type="scientific">Manihot esculenta</name>
    <name type="common">Cassava</name>
    <name type="synonym">Jatropha manihot</name>
    <dbReference type="NCBI Taxonomy" id="3983"/>
    <lineage>
        <taxon>Eukaryota</taxon>
        <taxon>Viridiplantae</taxon>
        <taxon>Streptophyta</taxon>
        <taxon>Embryophyta</taxon>
        <taxon>Tracheophyta</taxon>
        <taxon>Spermatophyta</taxon>
        <taxon>Magnoliopsida</taxon>
        <taxon>eudicotyledons</taxon>
        <taxon>Gunneridae</taxon>
        <taxon>Pentapetalae</taxon>
        <taxon>rosids</taxon>
        <taxon>fabids</taxon>
        <taxon>Malpighiales</taxon>
        <taxon>Euphorbiaceae</taxon>
        <taxon>Crotonoideae</taxon>
        <taxon>Manihoteae</taxon>
        <taxon>Manihot</taxon>
    </lineage>
</organism>
<sequence>MISSNLALVSTILATISTLNLIVFRFRFPPPHITQKNSCTLFFG</sequence>
<gene>
    <name evidence="2" type="ORF">MANES_S100400</name>
</gene>
<feature type="transmembrane region" description="Helical" evidence="1">
    <location>
        <begin position="6"/>
        <end position="26"/>
    </location>
</feature>
<dbReference type="EMBL" id="KV451345">
    <property type="protein sequence ID" value="OAY21290.1"/>
    <property type="molecule type" value="Genomic_DNA"/>
</dbReference>
<proteinExistence type="predicted"/>
<reference evidence="2" key="1">
    <citation type="submission" date="2016-02" db="EMBL/GenBank/DDBJ databases">
        <title>WGS assembly of Manihot esculenta.</title>
        <authorList>
            <person name="Bredeson J.V."/>
            <person name="Prochnik S.E."/>
            <person name="Lyons J.B."/>
            <person name="Schmutz J."/>
            <person name="Grimwood J."/>
            <person name="Vrebalov J."/>
            <person name="Bart R.S."/>
            <person name="Amuge T."/>
            <person name="Ferguson M.E."/>
            <person name="Green R."/>
            <person name="Putnam N."/>
            <person name="Stites J."/>
            <person name="Rounsley S."/>
            <person name="Rokhsar D.S."/>
        </authorList>
    </citation>
    <scope>NUCLEOTIDE SEQUENCE [LARGE SCALE GENOMIC DNA]</scope>
    <source>
        <tissue evidence="2">Leaf</tissue>
    </source>
</reference>
<accession>A0A199U967</accession>
<evidence type="ECO:0000313" key="2">
    <source>
        <dbReference type="EMBL" id="OAY21290.1"/>
    </source>
</evidence>
<evidence type="ECO:0000256" key="1">
    <source>
        <dbReference type="SAM" id="Phobius"/>
    </source>
</evidence>
<protein>
    <submittedName>
        <fullName evidence="2">Uncharacterized protein</fullName>
    </submittedName>
</protein>
<keyword evidence="1" id="KW-0472">Membrane</keyword>
<name>A0A199U967_MANES</name>
<keyword evidence="1" id="KW-1133">Transmembrane helix</keyword>